<keyword evidence="3 6" id="KW-1133">Transmembrane helix</keyword>
<dbReference type="Proteomes" id="UP000054051">
    <property type="component" value="Unassembled WGS sequence"/>
</dbReference>
<protein>
    <submittedName>
        <fullName evidence="7">Putative conserved phage protein</fullName>
    </submittedName>
</protein>
<dbReference type="RefSeq" id="WP_006682057.1">
    <property type="nucleotide sequence ID" value="NZ_CAFB01000034.1"/>
</dbReference>
<organism evidence="7 8">
    <name type="scientific">Candidatus Glomeribacter gigasporarum BEG34</name>
    <dbReference type="NCBI Taxonomy" id="1070319"/>
    <lineage>
        <taxon>Bacteria</taxon>
        <taxon>Pseudomonadati</taxon>
        <taxon>Pseudomonadota</taxon>
        <taxon>Betaproteobacteria</taxon>
        <taxon>Burkholderiales</taxon>
        <taxon>Burkholderiaceae</taxon>
        <taxon>Candidatus Glomeribacter</taxon>
    </lineage>
</organism>
<keyword evidence="8" id="KW-1185">Reference proteome</keyword>
<evidence type="ECO:0000256" key="1">
    <source>
        <dbReference type="ARBA" id="ARBA00004370"/>
    </source>
</evidence>
<comment type="caution">
    <text evidence="7">The sequence shown here is derived from an EMBL/GenBank/DDBJ whole genome shotgun (WGS) entry which is preliminary data.</text>
</comment>
<proteinExistence type="predicted"/>
<name>G2J7N5_9BURK</name>
<dbReference type="Pfam" id="PF07798">
    <property type="entry name" value="CCDC90-like"/>
    <property type="match status" value="1"/>
</dbReference>
<evidence type="ECO:0000256" key="6">
    <source>
        <dbReference type="SAM" id="Phobius"/>
    </source>
</evidence>
<dbReference type="EMBL" id="CAFB01000034">
    <property type="protein sequence ID" value="CCD28780.1"/>
    <property type="molecule type" value="Genomic_DNA"/>
</dbReference>
<reference evidence="7 8" key="1">
    <citation type="submission" date="2011-08" db="EMBL/GenBank/DDBJ databases">
        <title>The genome of the obligate endobacterium of an arbuscular mycorrhizal fungus reveals an interphylum network of nutritional interactions.</title>
        <authorList>
            <person name="Ghignone S."/>
            <person name="Salvioli A."/>
            <person name="Anca I."/>
            <person name="Lumini E."/>
            <person name="Ortu G."/>
            <person name="Petiti L."/>
            <person name="Cruveiller S."/>
            <person name="Bianciotto V."/>
            <person name="Piffanelli P."/>
            <person name="Lanfranco L."/>
            <person name="Bonfante P."/>
        </authorList>
    </citation>
    <scope>NUCLEOTIDE SEQUENCE [LARGE SCALE GENOMIC DNA]</scope>
    <source>
        <strain evidence="7 8">BEG34</strain>
    </source>
</reference>
<evidence type="ECO:0000256" key="4">
    <source>
        <dbReference type="ARBA" id="ARBA00023054"/>
    </source>
</evidence>
<dbReference type="OrthoDB" id="9133087at2"/>
<evidence type="ECO:0000256" key="5">
    <source>
        <dbReference type="ARBA" id="ARBA00023136"/>
    </source>
</evidence>
<dbReference type="GO" id="GO:0016020">
    <property type="term" value="C:membrane"/>
    <property type="evidence" value="ECO:0007669"/>
    <property type="project" value="UniProtKB-SubCell"/>
</dbReference>
<dbReference type="STRING" id="1070319.CAGGBEG34_180087"/>
<feature type="transmembrane region" description="Helical" evidence="6">
    <location>
        <begin position="54"/>
        <end position="74"/>
    </location>
</feature>
<evidence type="ECO:0000313" key="8">
    <source>
        <dbReference type="Proteomes" id="UP000054051"/>
    </source>
</evidence>
<dbReference type="AlphaFoldDB" id="G2J7N5"/>
<keyword evidence="2 6" id="KW-0812">Transmembrane</keyword>
<keyword evidence="4" id="KW-0175">Coiled coil</keyword>
<comment type="subcellular location">
    <subcellularLocation>
        <location evidence="1">Membrane</location>
    </subcellularLocation>
</comment>
<evidence type="ECO:0000313" key="7">
    <source>
        <dbReference type="EMBL" id="CCD28780.1"/>
    </source>
</evidence>
<gene>
    <name evidence="7" type="ORF">CAGGBEG34_180087</name>
</gene>
<evidence type="ECO:0000256" key="3">
    <source>
        <dbReference type="ARBA" id="ARBA00022989"/>
    </source>
</evidence>
<sequence>MAAAIFDTHQFVRKLKASGFDERQAEALTEAIRASHESSEVATKHDLAEMKFELLKWVVGLSFAQIGLLIGILMKFM</sequence>
<dbReference type="InterPro" id="IPR024461">
    <property type="entry name" value="CCDC90-like"/>
</dbReference>
<keyword evidence="5 6" id="KW-0472">Membrane</keyword>
<accession>G2J7N5</accession>
<dbReference type="Gene3D" id="1.20.5.340">
    <property type="match status" value="1"/>
</dbReference>
<evidence type="ECO:0000256" key="2">
    <source>
        <dbReference type="ARBA" id="ARBA00022692"/>
    </source>
</evidence>